<protein>
    <submittedName>
        <fullName evidence="2">Uncharacterized protein</fullName>
    </submittedName>
</protein>
<comment type="caution">
    <text evidence="2">The sequence shown here is derived from an EMBL/GenBank/DDBJ whole genome shotgun (WGS) entry which is preliminary data.</text>
</comment>
<reference evidence="2 3" key="1">
    <citation type="submission" date="2019-10" db="EMBL/GenBank/DDBJ databases">
        <title>Draft Genome Assembly of Rhodococcus zopfii DSM44189.</title>
        <authorList>
            <person name="Sutton J.M."/>
            <person name="Akob D.M."/>
            <person name="Bushman T.J."/>
        </authorList>
    </citation>
    <scope>NUCLEOTIDE SEQUENCE [LARGE SCALE GENOMIC DNA]</scope>
    <source>
        <strain evidence="2 3">DSM 44189</strain>
    </source>
</reference>
<proteinExistence type="predicted"/>
<feature type="region of interest" description="Disordered" evidence="1">
    <location>
        <begin position="112"/>
        <end position="166"/>
    </location>
</feature>
<accession>A0ABU3WT92</accession>
<evidence type="ECO:0000313" key="2">
    <source>
        <dbReference type="EMBL" id="MDV2477209.1"/>
    </source>
</evidence>
<dbReference type="EMBL" id="WBMO01000002">
    <property type="protein sequence ID" value="MDV2477209.1"/>
    <property type="molecule type" value="Genomic_DNA"/>
</dbReference>
<evidence type="ECO:0000313" key="3">
    <source>
        <dbReference type="Proteomes" id="UP001275440"/>
    </source>
</evidence>
<sequence length="166" mass="17701">MSSNLSVGAPTITIDGNTYTIPELIARVRNTTPLTHDDIRTIVREELQVSPAIGELHDLLQIRNSTLDISNRPTSVDCNLEQGIDQRSATLKNLREGLIGILQELSSDRLVSGQRSQSLSKTGVLHETSPSADDVGAHSVGDRPAVGVRTWPPQPTASTGQGGVSS</sequence>
<name>A0ABU3WT92_9NOCA</name>
<dbReference type="Proteomes" id="UP001275440">
    <property type="component" value="Unassembled WGS sequence"/>
</dbReference>
<organism evidence="2 3">
    <name type="scientific">Rhodococcus zopfii</name>
    <dbReference type="NCBI Taxonomy" id="43772"/>
    <lineage>
        <taxon>Bacteria</taxon>
        <taxon>Bacillati</taxon>
        <taxon>Actinomycetota</taxon>
        <taxon>Actinomycetes</taxon>
        <taxon>Mycobacteriales</taxon>
        <taxon>Nocardiaceae</taxon>
        <taxon>Rhodococcus</taxon>
    </lineage>
</organism>
<keyword evidence="3" id="KW-1185">Reference proteome</keyword>
<evidence type="ECO:0000256" key="1">
    <source>
        <dbReference type="SAM" id="MobiDB-lite"/>
    </source>
</evidence>
<gene>
    <name evidence="2" type="ORF">F8M49_21050</name>
</gene>